<protein>
    <recommendedName>
        <fullName evidence="4">Motility protein</fullName>
    </recommendedName>
</protein>
<evidence type="ECO:0000313" key="2">
    <source>
        <dbReference type="EMBL" id="MFB9888133.1"/>
    </source>
</evidence>
<sequence length="69" mass="7152">MNITSAASAGGSANLDSLGVRVLQLERQQQEVTAQQAVKLIEESSPASGAQPARPDPSTRVGLNVDVHV</sequence>
<evidence type="ECO:0000313" key="3">
    <source>
        <dbReference type="Proteomes" id="UP001589628"/>
    </source>
</evidence>
<proteinExistence type="predicted"/>
<name>A0ABV5ZHN4_9GAMM</name>
<evidence type="ECO:0008006" key="4">
    <source>
        <dbReference type="Google" id="ProtNLM"/>
    </source>
</evidence>
<comment type="caution">
    <text evidence="2">The sequence shown here is derived from an EMBL/GenBank/DDBJ whole genome shotgun (WGS) entry which is preliminary data.</text>
</comment>
<accession>A0ABV5ZHN4</accession>
<gene>
    <name evidence="2" type="ORF">ACFFLH_17110</name>
</gene>
<evidence type="ECO:0000256" key="1">
    <source>
        <dbReference type="SAM" id="MobiDB-lite"/>
    </source>
</evidence>
<keyword evidence="3" id="KW-1185">Reference proteome</keyword>
<organism evidence="2 3">
    <name type="scientific">Balneatrix alpica</name>
    <dbReference type="NCBI Taxonomy" id="75684"/>
    <lineage>
        <taxon>Bacteria</taxon>
        <taxon>Pseudomonadati</taxon>
        <taxon>Pseudomonadota</taxon>
        <taxon>Gammaproteobacteria</taxon>
        <taxon>Oceanospirillales</taxon>
        <taxon>Balneatrichaceae</taxon>
        <taxon>Balneatrix</taxon>
    </lineage>
</organism>
<reference evidence="2 3" key="1">
    <citation type="submission" date="2024-09" db="EMBL/GenBank/DDBJ databases">
        <authorList>
            <person name="Sun Q."/>
            <person name="Mori K."/>
        </authorList>
    </citation>
    <scope>NUCLEOTIDE SEQUENCE [LARGE SCALE GENOMIC DNA]</scope>
    <source>
        <strain evidence="2 3">ATCC 51285</strain>
    </source>
</reference>
<feature type="region of interest" description="Disordered" evidence="1">
    <location>
        <begin position="40"/>
        <end position="69"/>
    </location>
</feature>
<dbReference type="EMBL" id="JBHLZN010000009">
    <property type="protein sequence ID" value="MFB9888133.1"/>
    <property type="molecule type" value="Genomic_DNA"/>
</dbReference>
<dbReference type="Proteomes" id="UP001589628">
    <property type="component" value="Unassembled WGS sequence"/>
</dbReference>
<dbReference type="RefSeq" id="WP_027312508.1">
    <property type="nucleotide sequence ID" value="NZ_JAUESS010000001.1"/>
</dbReference>